<feature type="region of interest" description="Disordered" evidence="1">
    <location>
        <begin position="731"/>
        <end position="773"/>
    </location>
</feature>
<feature type="region of interest" description="Disordered" evidence="1">
    <location>
        <begin position="133"/>
        <end position="200"/>
    </location>
</feature>
<dbReference type="EMBL" id="JH711577">
    <property type="protein sequence ID" value="EIW81945.1"/>
    <property type="molecule type" value="Genomic_DNA"/>
</dbReference>
<reference evidence="3" key="1">
    <citation type="journal article" date="2012" name="Science">
        <title>The Paleozoic origin of enzymatic lignin decomposition reconstructed from 31 fungal genomes.</title>
        <authorList>
            <person name="Floudas D."/>
            <person name="Binder M."/>
            <person name="Riley R."/>
            <person name="Barry K."/>
            <person name="Blanchette R.A."/>
            <person name="Henrissat B."/>
            <person name="Martinez A.T."/>
            <person name="Otillar R."/>
            <person name="Spatafora J.W."/>
            <person name="Yadav J.S."/>
            <person name="Aerts A."/>
            <person name="Benoit I."/>
            <person name="Boyd A."/>
            <person name="Carlson A."/>
            <person name="Copeland A."/>
            <person name="Coutinho P.M."/>
            <person name="de Vries R.P."/>
            <person name="Ferreira P."/>
            <person name="Findley K."/>
            <person name="Foster B."/>
            <person name="Gaskell J."/>
            <person name="Glotzer D."/>
            <person name="Gorecki P."/>
            <person name="Heitman J."/>
            <person name="Hesse C."/>
            <person name="Hori C."/>
            <person name="Igarashi K."/>
            <person name="Jurgens J.A."/>
            <person name="Kallen N."/>
            <person name="Kersten P."/>
            <person name="Kohler A."/>
            <person name="Kuees U."/>
            <person name="Kumar T.K.A."/>
            <person name="Kuo A."/>
            <person name="LaButti K."/>
            <person name="Larrondo L.F."/>
            <person name="Lindquist E."/>
            <person name="Ling A."/>
            <person name="Lombard V."/>
            <person name="Lucas S."/>
            <person name="Lundell T."/>
            <person name="Martin R."/>
            <person name="McLaughlin D.J."/>
            <person name="Morgenstern I."/>
            <person name="Morin E."/>
            <person name="Murat C."/>
            <person name="Nagy L.G."/>
            <person name="Nolan M."/>
            <person name="Ohm R.A."/>
            <person name="Patyshakuliyeva A."/>
            <person name="Rokas A."/>
            <person name="Ruiz-Duenas F.J."/>
            <person name="Sabat G."/>
            <person name="Salamov A."/>
            <person name="Samejima M."/>
            <person name="Schmutz J."/>
            <person name="Slot J.C."/>
            <person name="St John F."/>
            <person name="Stenlid J."/>
            <person name="Sun H."/>
            <person name="Sun S."/>
            <person name="Syed K."/>
            <person name="Tsang A."/>
            <person name="Wiebenga A."/>
            <person name="Young D."/>
            <person name="Pisabarro A."/>
            <person name="Eastwood D.C."/>
            <person name="Martin F."/>
            <person name="Cullen D."/>
            <person name="Grigoriev I.V."/>
            <person name="Hibbett D.S."/>
        </authorList>
    </citation>
    <scope>NUCLEOTIDE SEQUENCE [LARGE SCALE GENOMIC DNA]</scope>
    <source>
        <strain evidence="3">RWD-64-598 SS2</strain>
    </source>
</reference>
<evidence type="ECO:0000256" key="1">
    <source>
        <dbReference type="SAM" id="MobiDB-lite"/>
    </source>
</evidence>
<proteinExistence type="predicted"/>
<name>A0A5M3MTF5_CONPW</name>
<feature type="compositionally biased region" description="Polar residues" evidence="1">
    <location>
        <begin position="793"/>
        <end position="807"/>
    </location>
</feature>
<dbReference type="KEGG" id="cput:CONPUDRAFT_143545"/>
<dbReference type="Proteomes" id="UP000053558">
    <property type="component" value="Unassembled WGS sequence"/>
</dbReference>
<evidence type="ECO:0000313" key="3">
    <source>
        <dbReference type="Proteomes" id="UP000053558"/>
    </source>
</evidence>
<feature type="compositionally biased region" description="Low complexity" evidence="1">
    <location>
        <begin position="873"/>
        <end position="889"/>
    </location>
</feature>
<keyword evidence="3" id="KW-1185">Reference proteome</keyword>
<gene>
    <name evidence="2" type="ORF">CONPUDRAFT_143545</name>
</gene>
<comment type="caution">
    <text evidence="2">The sequence shown here is derived from an EMBL/GenBank/DDBJ whole genome shotgun (WGS) entry which is preliminary data.</text>
</comment>
<dbReference type="AlphaFoldDB" id="A0A5M3MTF5"/>
<feature type="region of interest" description="Disordered" evidence="1">
    <location>
        <begin position="791"/>
        <end position="929"/>
    </location>
</feature>
<feature type="region of interest" description="Disordered" evidence="1">
    <location>
        <begin position="574"/>
        <end position="611"/>
    </location>
</feature>
<organism evidence="2 3">
    <name type="scientific">Coniophora puteana (strain RWD-64-598)</name>
    <name type="common">Brown rot fungus</name>
    <dbReference type="NCBI Taxonomy" id="741705"/>
    <lineage>
        <taxon>Eukaryota</taxon>
        <taxon>Fungi</taxon>
        <taxon>Dikarya</taxon>
        <taxon>Basidiomycota</taxon>
        <taxon>Agaricomycotina</taxon>
        <taxon>Agaricomycetes</taxon>
        <taxon>Agaricomycetidae</taxon>
        <taxon>Boletales</taxon>
        <taxon>Coniophorineae</taxon>
        <taxon>Coniophoraceae</taxon>
        <taxon>Coniophora</taxon>
    </lineage>
</organism>
<dbReference type="GeneID" id="19201859"/>
<feature type="compositionally biased region" description="Acidic residues" evidence="1">
    <location>
        <begin position="898"/>
        <end position="916"/>
    </location>
</feature>
<evidence type="ECO:0000313" key="2">
    <source>
        <dbReference type="EMBL" id="EIW81945.1"/>
    </source>
</evidence>
<sequence>MFFFAFAVPFVIMSYATFFSDIVLRFRYPAEYALWALDAPPPYEPHPLEALTSGVWHAIEPASERPPEFVLKRHVYLDYGEALDIVLDALEVGYDGGKYCNGSGKGNGNGNGTSSSVGGFGARDGSGSGAEFWYNGSTSSGDGSSEQVGFSPLSAAPATSEAALRQQPTATARPLPRLPINDPSSSSASNDEGDNDGGESAELTVFCQCNAPSPEPMFSLVGMYGAGRRGVKAAKVFTRETWQMLKLRTTTKAEELVQALIRMDVLMVFVVASVVAAVSACAAHQENVFGAGWFKVYETEVAGEPDWVLLATGTVDASLDHQVDEPLDIQIGEDVLDVPVDDMSFGTTWKLYLGDNAPITYDAQQPPSPIVYVDAISINSASEVSALLDTEPELQGSTDTPEPRSIACVDAISIDSALEVSALLNTEPELPESADTPKPHTVFADPSTDAVYLTLAMSPGKGTRAVELGAVEIVEAEGDADMERKRDEEAAALIAEFDRIFGDVEFKGADREVQDVGDTSEGLEFFTIDYAEWHGLCDDQGVAYQDIEHPAVQLGEEIALAGESTVEDDACEQADTPDDNEECNGDGHEAAAGLKRSEPRVPEPTHISGYPFHSDKLEVAERIGDGDCQGGTDSTHCIRPSGTEPELAQLFDDDWVARFMAADLPVEGGEEKEIDEGPTDFQKAFGALHDAQWNPKLATSEFAPAFNARPTPPRDPFGVVSVSILAQAPVDAAEPGSAPRRADKGKAAARTQKKQKPASKSERADSLADSMHAPKATTKFAIYHDGAAATPVASRTRQQRALRQSAEQAAATLADSMHAPQASSPVAQHDEQAGPSTRSRTKRAAALKRAVEDISNQPGKHAREVRLEDEEFGAGASASRASSSRGPRSVPVDRVYESDAEDDYDEEDCYGEGEGQDENRPQAGAGMRGKVFPDVLSTSRKAVKRRRVRKQRAIRRATQREVSAEVVLRRRSWWHNSLTRSLAIVWYIIL</sequence>
<dbReference type="RefSeq" id="XP_007767788.1">
    <property type="nucleotide sequence ID" value="XM_007769598.1"/>
</dbReference>
<accession>A0A5M3MTF5</accession>
<feature type="compositionally biased region" description="Basic and acidic residues" evidence="1">
    <location>
        <begin position="585"/>
        <end position="603"/>
    </location>
</feature>
<feature type="compositionally biased region" description="Acidic residues" evidence="1">
    <location>
        <begin position="574"/>
        <end position="584"/>
    </location>
</feature>
<protein>
    <submittedName>
        <fullName evidence="2">Uncharacterized protein</fullName>
    </submittedName>
</protein>
<feature type="compositionally biased region" description="Polar residues" evidence="1">
    <location>
        <begin position="135"/>
        <end position="148"/>
    </location>
</feature>